<dbReference type="EMBL" id="CP003358">
    <property type="protein sequence ID" value="AGB45571.1"/>
    <property type="molecule type" value="Genomic_DNA"/>
</dbReference>
<dbReference type="STRING" id="754035.Mesau_03199"/>
<dbReference type="OrthoDB" id="8090615at2"/>
<dbReference type="AlphaFoldDB" id="L0KKJ7"/>
<gene>
    <name evidence="1" type="ordered locus">Mesau_03199</name>
</gene>
<evidence type="ECO:0000313" key="1">
    <source>
        <dbReference type="EMBL" id="AGB45571.1"/>
    </source>
</evidence>
<dbReference type="HOGENOM" id="CLU_2683575_0_0_5"/>
<evidence type="ECO:0000313" key="2">
    <source>
        <dbReference type="Proteomes" id="UP000010998"/>
    </source>
</evidence>
<dbReference type="KEGG" id="mam:Mesau_03199"/>
<reference evidence="2" key="1">
    <citation type="submission" date="2012-02" db="EMBL/GenBank/DDBJ databases">
        <title>Complete sequence of Mesorhizobium australicum WSM2073.</title>
        <authorList>
            <person name="Lucas S."/>
            <person name="Han J."/>
            <person name="Lapidus A."/>
            <person name="Cheng J.-F."/>
            <person name="Goodwin L."/>
            <person name="Pitluck S."/>
            <person name="Peters L."/>
            <person name="Gu W."/>
            <person name="Detter J.C."/>
            <person name="Han C."/>
            <person name="Tapia R."/>
            <person name="Land M."/>
            <person name="Hauser L."/>
            <person name="Kyrpides N."/>
            <person name="Ivanova N."/>
            <person name="Pagani I."/>
            <person name="Reeve W.G."/>
            <person name="Howieson J.G."/>
            <person name="Tiwari R.P."/>
            <person name="O'Hara G.W."/>
            <person name="Atkins C.A."/>
            <person name="Ronson C.W."/>
            <person name="Nandasena K.G."/>
            <person name="Woyke T."/>
        </authorList>
    </citation>
    <scope>NUCLEOTIDE SEQUENCE [LARGE SCALE GENOMIC DNA]</scope>
    <source>
        <strain evidence="2">LMG 24608 / HAMBI 3006 / WSM2073</strain>
    </source>
</reference>
<protein>
    <submittedName>
        <fullName evidence="1">Uncharacterized protein</fullName>
    </submittedName>
</protein>
<sequence>MRAMASSSTTGANGQVANGAAVSLEDAKALVLAVIGTLVEDGKAEWSRTTTGEFELRLISGEVFLLDEVGVTRVA</sequence>
<organism evidence="1 2">
    <name type="scientific">Mesorhizobium australicum (strain HAMBI 3006 / LMG 24608 / WSM2073)</name>
    <dbReference type="NCBI Taxonomy" id="754035"/>
    <lineage>
        <taxon>Bacteria</taxon>
        <taxon>Pseudomonadati</taxon>
        <taxon>Pseudomonadota</taxon>
        <taxon>Alphaproteobacteria</taxon>
        <taxon>Hyphomicrobiales</taxon>
        <taxon>Phyllobacteriaceae</taxon>
        <taxon>Mesorhizobium</taxon>
    </lineage>
</organism>
<accession>L0KKJ7</accession>
<keyword evidence="2" id="KW-1185">Reference proteome</keyword>
<dbReference type="Proteomes" id="UP000010998">
    <property type="component" value="Chromosome"/>
</dbReference>
<proteinExistence type="predicted"/>
<name>L0KKJ7_MESAW</name>